<evidence type="ECO:0000313" key="4">
    <source>
        <dbReference type="Proteomes" id="UP000823561"/>
    </source>
</evidence>
<dbReference type="Proteomes" id="UP000823561">
    <property type="component" value="Chromosome 8"/>
</dbReference>
<dbReference type="EMBL" id="JADWDJ010000008">
    <property type="protein sequence ID" value="KAG5277519.1"/>
    <property type="molecule type" value="Genomic_DNA"/>
</dbReference>
<proteinExistence type="predicted"/>
<comment type="caution">
    <text evidence="3">The sequence shown here is derived from an EMBL/GenBank/DDBJ whole genome shotgun (WGS) entry which is preliminary data.</text>
</comment>
<keyword evidence="4" id="KW-1185">Reference proteome</keyword>
<evidence type="ECO:0000256" key="1">
    <source>
        <dbReference type="SAM" id="Coils"/>
    </source>
</evidence>
<feature type="coiled-coil region" evidence="1">
    <location>
        <begin position="15"/>
        <end position="42"/>
    </location>
</feature>
<sequence length="155" mass="17891">MPLFINRDQIFAHQVHLLEHKLRSKEERILELETENALLHLRLAECLGRLRRDQEGQQEAQRQCQLRRSSQKSAHLSLGKLLAEVQVLKRDLREVFAVYLSFARELETQSKELLERTAVLSSTVQSQHGDHAESEYRNVPSRANMATTPRVSTAP</sequence>
<feature type="compositionally biased region" description="Polar residues" evidence="2">
    <location>
        <begin position="144"/>
        <end position="155"/>
    </location>
</feature>
<organism evidence="3 4">
    <name type="scientific">Alosa alosa</name>
    <name type="common">allis shad</name>
    <dbReference type="NCBI Taxonomy" id="278164"/>
    <lineage>
        <taxon>Eukaryota</taxon>
        <taxon>Metazoa</taxon>
        <taxon>Chordata</taxon>
        <taxon>Craniata</taxon>
        <taxon>Vertebrata</taxon>
        <taxon>Euteleostomi</taxon>
        <taxon>Actinopterygii</taxon>
        <taxon>Neopterygii</taxon>
        <taxon>Teleostei</taxon>
        <taxon>Clupei</taxon>
        <taxon>Clupeiformes</taxon>
        <taxon>Clupeoidei</taxon>
        <taxon>Clupeidae</taxon>
        <taxon>Alosa</taxon>
    </lineage>
</organism>
<protein>
    <submittedName>
        <fullName evidence="3">Uncharacterized protein</fullName>
    </submittedName>
</protein>
<accession>A0AAV6GQV6</accession>
<evidence type="ECO:0000256" key="2">
    <source>
        <dbReference type="SAM" id="MobiDB-lite"/>
    </source>
</evidence>
<reference evidence="3" key="1">
    <citation type="submission" date="2020-10" db="EMBL/GenBank/DDBJ databases">
        <title>Chromosome-scale genome assembly of the Allis shad, Alosa alosa.</title>
        <authorList>
            <person name="Margot Z."/>
            <person name="Christophe K."/>
            <person name="Cabau C."/>
            <person name="Louis A."/>
            <person name="Berthelot C."/>
            <person name="Parey E."/>
            <person name="Roest Crollius H."/>
            <person name="Montfort J."/>
            <person name="Robinson-Rechavi M."/>
            <person name="Bucao C."/>
            <person name="Bouchez O."/>
            <person name="Gislard M."/>
            <person name="Lluch J."/>
            <person name="Milhes M."/>
            <person name="Lampietro C."/>
            <person name="Lopez Roques C."/>
            <person name="Donnadieu C."/>
            <person name="Braasch I."/>
            <person name="Desvignes T."/>
            <person name="Postlethwait J."/>
            <person name="Bobe J."/>
            <person name="Guiguen Y."/>
        </authorList>
    </citation>
    <scope>NUCLEOTIDE SEQUENCE</scope>
    <source>
        <strain evidence="3">M-15738</strain>
        <tissue evidence="3">Blood</tissue>
    </source>
</reference>
<feature type="region of interest" description="Disordered" evidence="2">
    <location>
        <begin position="122"/>
        <end position="155"/>
    </location>
</feature>
<name>A0AAV6GQV6_9TELE</name>
<evidence type="ECO:0000313" key="3">
    <source>
        <dbReference type="EMBL" id="KAG5277519.1"/>
    </source>
</evidence>
<keyword evidence="1" id="KW-0175">Coiled coil</keyword>
<dbReference type="AlphaFoldDB" id="A0AAV6GQV6"/>
<gene>
    <name evidence="3" type="ORF">AALO_G00118570</name>
</gene>